<feature type="transmembrane region" description="Helical" evidence="1">
    <location>
        <begin position="138"/>
        <end position="154"/>
    </location>
</feature>
<keyword evidence="3" id="KW-1185">Reference proteome</keyword>
<feature type="transmembrane region" description="Helical" evidence="1">
    <location>
        <begin position="377"/>
        <end position="397"/>
    </location>
</feature>
<evidence type="ECO:0008006" key="4">
    <source>
        <dbReference type="Google" id="ProtNLM"/>
    </source>
</evidence>
<proteinExistence type="predicted"/>
<protein>
    <recommendedName>
        <fullName evidence="4">Glycosyltransferase RgtA/B/C/D-like domain-containing protein</fullName>
    </recommendedName>
</protein>
<feature type="transmembrane region" description="Helical" evidence="1">
    <location>
        <begin position="6"/>
        <end position="27"/>
    </location>
</feature>
<accession>A0ABZ2ULQ1</accession>
<keyword evidence="1" id="KW-0812">Transmembrane</keyword>
<feature type="transmembrane region" description="Helical" evidence="1">
    <location>
        <begin position="185"/>
        <end position="202"/>
    </location>
</feature>
<dbReference type="InterPro" id="IPR059217">
    <property type="entry name" value="LA3751_2-like"/>
</dbReference>
<keyword evidence="1" id="KW-0472">Membrane</keyword>
<evidence type="ECO:0000313" key="3">
    <source>
        <dbReference type="Proteomes" id="UP001483337"/>
    </source>
</evidence>
<dbReference type="NCBIfam" id="NF047440">
    <property type="entry name" value="LA3751_2_3_fam"/>
    <property type="match status" value="1"/>
</dbReference>
<name>A0ABZ2ULQ1_9CYAN</name>
<feature type="transmembrane region" description="Helical" evidence="1">
    <location>
        <begin position="237"/>
        <end position="258"/>
    </location>
</feature>
<feature type="transmembrane region" description="Helical" evidence="1">
    <location>
        <begin position="296"/>
        <end position="316"/>
    </location>
</feature>
<organism evidence="2 3">
    <name type="scientific">Okeanomitos corallinicola TIOX110</name>
    <dbReference type="NCBI Taxonomy" id="3133117"/>
    <lineage>
        <taxon>Bacteria</taxon>
        <taxon>Bacillati</taxon>
        <taxon>Cyanobacteriota</taxon>
        <taxon>Cyanophyceae</taxon>
        <taxon>Nostocales</taxon>
        <taxon>Aphanizomenonaceae</taxon>
        <taxon>Okeanomitos</taxon>
    </lineage>
</organism>
<keyword evidence="1" id="KW-1133">Transmembrane helix</keyword>
<feature type="transmembrane region" description="Helical" evidence="1">
    <location>
        <begin position="160"/>
        <end position="178"/>
    </location>
</feature>
<gene>
    <name evidence="2" type="ORF">WJM97_12795</name>
</gene>
<feature type="transmembrane region" description="Helical" evidence="1">
    <location>
        <begin position="208"/>
        <end position="225"/>
    </location>
</feature>
<dbReference type="RefSeq" id="WP_353929198.1">
    <property type="nucleotide sequence ID" value="NZ_CP150886.1"/>
</dbReference>
<evidence type="ECO:0000256" key="1">
    <source>
        <dbReference type="SAM" id="Phobius"/>
    </source>
</evidence>
<feature type="transmembrane region" description="Helical" evidence="1">
    <location>
        <begin position="348"/>
        <end position="365"/>
    </location>
</feature>
<reference evidence="2 3" key="1">
    <citation type="submission" date="2024-04" db="EMBL/GenBank/DDBJ databases">
        <title>Okeanomitos corallinicola gen. &amp; sp. nov. (Nostocales, Cyanobacteria), a new toxic marine heterocyst-forming cyanobacterium from a coral reef.</title>
        <authorList>
            <person name="Li H."/>
            <person name="Li R."/>
            <person name="Kang J."/>
            <person name="Hii K.S."/>
            <person name="Mohamed H.F."/>
            <person name="Xu X."/>
            <person name="Luo Z."/>
        </authorList>
    </citation>
    <scope>NUCLEOTIDE SEQUENCE [LARGE SCALE GENOMIC DNA]</scope>
    <source>
        <strain evidence="2 3">TIOX110</strain>
    </source>
</reference>
<feature type="transmembrane region" description="Helical" evidence="1">
    <location>
        <begin position="323"/>
        <end position="342"/>
    </location>
</feature>
<dbReference type="Proteomes" id="UP001483337">
    <property type="component" value="Chromosome"/>
</dbReference>
<sequence length="525" mass="60392">MNKFKASLPLLMILSGVIFSLFLLSLVPDHLYFSGDGGLKALLAQQIADGNLRFDLNLQVAEWVQSIWNDGLYPFEPPFSYKINDLYYITFPFTFPLITAPFYAIFGYRGFYIIPLISTWIIWFNFHRLCHAFNIEKIITLIGLAILIFASPLTMYSAIYWEHTLAVCLAFSGLVNIFINQEKNLHKLSAIVSGILISLSVWFRPEFLALVATFIILVIASYVIKFEFINIVKYNKLIFLSSLILTVICFFACNKIIYDHPLGAHAFQVVENFSIPERLLKSYKFFNVLKDNLLKYFPILYFVIGISVTAIFRANLRLKSEIIQILVVSGLFMLFVPILIPSDGGKQWGSRFLLFLIPLITIIAISNLEKIWKIKRFGIRYFVTGILAMLFVLGFNLNTLQGMENVYQKDKQENLEVLKFLNQDSHEFVAVANQYVGQIFPSTFTKKIFFLTKKVDDISKLGLALHQQGEKKFIYICPVYDSCFSKNPIPNKIELTNNEEKLIIQIQKIQENGRFRIEEASIFKG</sequence>
<evidence type="ECO:0000313" key="2">
    <source>
        <dbReference type="EMBL" id="WZB86283.1"/>
    </source>
</evidence>
<dbReference type="EMBL" id="CP150886">
    <property type="protein sequence ID" value="WZB86283.1"/>
    <property type="molecule type" value="Genomic_DNA"/>
</dbReference>
<feature type="transmembrane region" description="Helical" evidence="1">
    <location>
        <begin position="110"/>
        <end position="126"/>
    </location>
</feature>